<evidence type="ECO:0000313" key="3">
    <source>
        <dbReference type="Proteomes" id="UP000276834"/>
    </source>
</evidence>
<comment type="caution">
    <text evidence="2">The sequence shown here is derived from an EMBL/GenBank/DDBJ whole genome shotgun (WGS) entry which is preliminary data.</text>
</comment>
<proteinExistence type="predicted"/>
<accession>A0A3L8Q4K3</accession>
<dbReference type="EMBL" id="QUSF01009139">
    <property type="protein sequence ID" value="RLV62265.1"/>
    <property type="molecule type" value="Genomic_DNA"/>
</dbReference>
<protein>
    <submittedName>
        <fullName evidence="2">Uncharacterized protein</fullName>
    </submittedName>
</protein>
<keyword evidence="3" id="KW-1185">Reference proteome</keyword>
<name>A0A3L8Q4K3_CHLGU</name>
<feature type="region of interest" description="Disordered" evidence="1">
    <location>
        <begin position="1"/>
        <end position="22"/>
    </location>
</feature>
<evidence type="ECO:0000256" key="1">
    <source>
        <dbReference type="SAM" id="MobiDB-lite"/>
    </source>
</evidence>
<reference evidence="2 3" key="1">
    <citation type="journal article" date="2018" name="Proc. R. Soc. B">
        <title>A non-coding region near Follistatin controls head colour polymorphism in the Gouldian finch.</title>
        <authorList>
            <person name="Toomey M.B."/>
            <person name="Marques C.I."/>
            <person name="Andrade P."/>
            <person name="Araujo P.M."/>
            <person name="Sabatino S."/>
            <person name="Gazda M.A."/>
            <person name="Afonso S."/>
            <person name="Lopes R.J."/>
            <person name="Corbo J.C."/>
            <person name="Carneiro M."/>
        </authorList>
    </citation>
    <scope>NUCLEOTIDE SEQUENCE [LARGE SCALE GENOMIC DNA]</scope>
    <source>
        <strain evidence="2">Red01</strain>
        <tissue evidence="2">Muscle</tissue>
    </source>
</reference>
<organism evidence="2 3">
    <name type="scientific">Chloebia gouldiae</name>
    <name type="common">Gouldian finch</name>
    <name type="synonym">Erythrura gouldiae</name>
    <dbReference type="NCBI Taxonomy" id="44316"/>
    <lineage>
        <taxon>Eukaryota</taxon>
        <taxon>Metazoa</taxon>
        <taxon>Chordata</taxon>
        <taxon>Craniata</taxon>
        <taxon>Vertebrata</taxon>
        <taxon>Euteleostomi</taxon>
        <taxon>Archelosauria</taxon>
        <taxon>Archosauria</taxon>
        <taxon>Dinosauria</taxon>
        <taxon>Saurischia</taxon>
        <taxon>Theropoda</taxon>
        <taxon>Coelurosauria</taxon>
        <taxon>Aves</taxon>
        <taxon>Neognathae</taxon>
        <taxon>Neoaves</taxon>
        <taxon>Telluraves</taxon>
        <taxon>Australaves</taxon>
        <taxon>Passeriformes</taxon>
        <taxon>Passeroidea</taxon>
        <taxon>Passeridae</taxon>
        <taxon>Chloebia</taxon>
    </lineage>
</organism>
<dbReference type="AlphaFoldDB" id="A0A3L8Q4K3"/>
<dbReference type="Proteomes" id="UP000276834">
    <property type="component" value="Unassembled WGS sequence"/>
</dbReference>
<evidence type="ECO:0000313" key="2">
    <source>
        <dbReference type="EMBL" id="RLV62265.1"/>
    </source>
</evidence>
<feature type="non-terminal residue" evidence="2">
    <location>
        <position position="154"/>
    </location>
</feature>
<gene>
    <name evidence="2" type="ORF">DV515_00019493</name>
</gene>
<sequence length="154" mass="16442">MAELSGGSRAGEESFGATGPGFWDAGSGDPMAELSGLVWSLEFGMLDLETPWLSSVVDPELVRSHLLPQDLDFRMLELGTPWLSSVVDPGLVWSLNFGMLDLETPWLSSVVDPELVRSHLLSQDLDFGMLALPGAGMALPQLAGDASQLELSAL</sequence>